<feature type="compositionally biased region" description="Pro residues" evidence="6">
    <location>
        <begin position="230"/>
        <end position="247"/>
    </location>
</feature>
<evidence type="ECO:0000256" key="6">
    <source>
        <dbReference type="SAM" id="MobiDB-lite"/>
    </source>
</evidence>
<name>A0A938Y5I9_9ACTN</name>
<evidence type="ECO:0000256" key="5">
    <source>
        <dbReference type="ARBA" id="ARBA00023136"/>
    </source>
</evidence>
<feature type="transmembrane region" description="Helical" evidence="7">
    <location>
        <begin position="34"/>
        <end position="51"/>
    </location>
</feature>
<comment type="caution">
    <text evidence="9">The sequence shown here is derived from an EMBL/GenBank/DDBJ whole genome shotgun (WGS) entry which is preliminary data.</text>
</comment>
<feature type="non-terminal residue" evidence="9">
    <location>
        <position position="247"/>
    </location>
</feature>
<evidence type="ECO:0000313" key="9">
    <source>
        <dbReference type="EMBL" id="MBM9458280.1"/>
    </source>
</evidence>
<dbReference type="RefSeq" id="WP_205289603.1">
    <property type="nucleotide sequence ID" value="NZ_JAERTX010000001.1"/>
</dbReference>
<evidence type="ECO:0000256" key="7">
    <source>
        <dbReference type="SAM" id="Phobius"/>
    </source>
</evidence>
<keyword evidence="10" id="KW-1185">Reference proteome</keyword>
<keyword evidence="5 7" id="KW-0472">Membrane</keyword>
<organism evidence="9 10">
    <name type="scientific">Nocardioides faecalis</name>
    <dbReference type="NCBI Taxonomy" id="2803858"/>
    <lineage>
        <taxon>Bacteria</taxon>
        <taxon>Bacillati</taxon>
        <taxon>Actinomycetota</taxon>
        <taxon>Actinomycetes</taxon>
        <taxon>Propionibacteriales</taxon>
        <taxon>Nocardioidaceae</taxon>
        <taxon>Nocardioides</taxon>
    </lineage>
</organism>
<keyword evidence="4 7" id="KW-1133">Transmembrane helix</keyword>
<dbReference type="InterPro" id="IPR010432">
    <property type="entry name" value="RDD"/>
</dbReference>
<evidence type="ECO:0000259" key="8">
    <source>
        <dbReference type="Pfam" id="PF06271"/>
    </source>
</evidence>
<evidence type="ECO:0000313" key="10">
    <source>
        <dbReference type="Proteomes" id="UP000663791"/>
    </source>
</evidence>
<reference evidence="9" key="1">
    <citation type="submission" date="2021-01" db="EMBL/GenBank/DDBJ databases">
        <title>Novel species in genus Nocardioides.</title>
        <authorList>
            <person name="Zhang G."/>
        </authorList>
    </citation>
    <scope>NUCLEOTIDE SEQUENCE</scope>
    <source>
        <strain evidence="9">Zg-536</strain>
    </source>
</reference>
<feature type="transmembrane region" description="Helical" evidence="7">
    <location>
        <begin position="102"/>
        <end position="131"/>
    </location>
</feature>
<dbReference type="Pfam" id="PF06271">
    <property type="entry name" value="RDD"/>
    <property type="match status" value="1"/>
</dbReference>
<dbReference type="GO" id="GO:0005886">
    <property type="term" value="C:plasma membrane"/>
    <property type="evidence" value="ECO:0007669"/>
    <property type="project" value="UniProtKB-SubCell"/>
</dbReference>
<keyword evidence="3 7" id="KW-0812">Transmembrane</keyword>
<dbReference type="Proteomes" id="UP000663791">
    <property type="component" value="Unassembled WGS sequence"/>
</dbReference>
<dbReference type="AlphaFoldDB" id="A0A938Y5I9"/>
<protein>
    <submittedName>
        <fullName evidence="9">RDD family protein</fullName>
    </submittedName>
</protein>
<evidence type="ECO:0000256" key="3">
    <source>
        <dbReference type="ARBA" id="ARBA00022692"/>
    </source>
</evidence>
<feature type="region of interest" description="Disordered" evidence="6">
    <location>
        <begin position="218"/>
        <end position="247"/>
    </location>
</feature>
<dbReference type="EMBL" id="JAERTX010000001">
    <property type="protein sequence ID" value="MBM9458280.1"/>
    <property type="molecule type" value="Genomic_DNA"/>
</dbReference>
<sequence length="247" mass="24956">MSPTPSPGAAPADPVTFPSAELDRRFTAFLVDRALGWGIAAGVAYLVWAMLDDRVWVALLTFAGTTVLLGALLAVLVGTTGLTPGKALVGLRVVRRTTGRPIGVLAALGRGCVLGLAGLPTVGLGLATLAWTAAADPGRQRRGLHDRFGEAVVVDVRPVPVVEEEAGERPQQIVNLTAMRLVPVAAPEPVEATSAGRSAPSVAPALAAVPPVTVPPVPVPSAARPAAGVAPPPVASPVAPKPVTPPT</sequence>
<dbReference type="PANTHER" id="PTHR36115">
    <property type="entry name" value="PROLINE-RICH ANTIGEN HOMOLOG-RELATED"/>
    <property type="match status" value="1"/>
</dbReference>
<accession>A0A938Y5I9</accession>
<evidence type="ECO:0000256" key="2">
    <source>
        <dbReference type="ARBA" id="ARBA00022475"/>
    </source>
</evidence>
<evidence type="ECO:0000256" key="1">
    <source>
        <dbReference type="ARBA" id="ARBA00004651"/>
    </source>
</evidence>
<evidence type="ECO:0000256" key="4">
    <source>
        <dbReference type="ARBA" id="ARBA00022989"/>
    </source>
</evidence>
<dbReference type="InterPro" id="IPR051791">
    <property type="entry name" value="Pra-immunoreactive"/>
</dbReference>
<feature type="compositionally biased region" description="Low complexity" evidence="6">
    <location>
        <begin position="220"/>
        <end position="229"/>
    </location>
</feature>
<keyword evidence="2" id="KW-1003">Cell membrane</keyword>
<comment type="subcellular location">
    <subcellularLocation>
        <location evidence="1">Cell membrane</location>
        <topology evidence="1">Multi-pass membrane protein</topology>
    </subcellularLocation>
</comment>
<feature type="domain" description="RDD" evidence="8">
    <location>
        <begin position="20"/>
        <end position="149"/>
    </location>
</feature>
<proteinExistence type="predicted"/>
<gene>
    <name evidence="9" type="ORF">JK386_00005</name>
</gene>
<dbReference type="PANTHER" id="PTHR36115:SF6">
    <property type="entry name" value="PROLINE-RICH ANTIGEN HOMOLOG"/>
    <property type="match status" value="1"/>
</dbReference>
<feature type="transmembrane region" description="Helical" evidence="7">
    <location>
        <begin position="57"/>
        <end position="82"/>
    </location>
</feature>